<keyword evidence="3" id="KW-0808">Transferase</keyword>
<dbReference type="EC" id="2.3.2.31" evidence="2"/>
<dbReference type="Gene3D" id="3.30.40.10">
    <property type="entry name" value="Zinc/RING finger domain, C3HC4 (zinc finger)"/>
    <property type="match status" value="1"/>
</dbReference>
<feature type="coiled-coil region" evidence="9">
    <location>
        <begin position="27"/>
        <end position="75"/>
    </location>
</feature>
<dbReference type="PROSITE" id="PS51873">
    <property type="entry name" value="TRIAD"/>
    <property type="match status" value="1"/>
</dbReference>
<evidence type="ECO:0000256" key="6">
    <source>
        <dbReference type="ARBA" id="ARBA00022771"/>
    </source>
</evidence>
<protein>
    <recommendedName>
        <fullName evidence="2">RBR-type E3 ubiquitin transferase</fullName>
        <ecNumber evidence="2">2.3.2.31</ecNumber>
    </recommendedName>
</protein>
<name>A0A9P9JQJ1_FUSRE</name>
<accession>A0A9P9JQJ1</accession>
<keyword evidence="9" id="KW-0175">Coiled coil</keyword>
<comment type="caution">
    <text evidence="12">The sequence shown here is derived from an EMBL/GenBank/DDBJ whole genome shotgun (WGS) entry which is preliminary data.</text>
</comment>
<evidence type="ECO:0000256" key="3">
    <source>
        <dbReference type="ARBA" id="ARBA00022679"/>
    </source>
</evidence>
<dbReference type="OrthoDB" id="1431934at2759"/>
<keyword evidence="7" id="KW-0833">Ubl conjugation pathway</keyword>
<sequence>MRHIRRVQSQSSLERQPTLEAQPKDWIQKQSKQYQKLANENIELQIILREQEEQIKGLQDTVRNLIDENNSLMSKLGERMKESVSLRLENASLNHDLKTALNDKRSTSHTIDELQGKVSELNLLPRATPRVIIVMKMLEFLNKDSQPSSRKGLCVSLISLDSRPGSNLRSTLDTLLSTDEAQILFSTFDKWFGIEALQSTTLVTCSVCRKAKFRQTAGVAGAATVNEFITTGPTISCDKAVCSACYLSSLSYSLELLQETWWTAQGPTISILCPCGSHCDRIPMDNRQQLMQLLQLMNDDWLKIRKMKIYDTALYLMKILNNINPELTIGARKVAARMHRKMMAHGFMKYPFDMDYWDLHRTEASSPLKANSKFVQIYNVEHAGETLLIPIFTRFLHAEKEPTDCVICTESIYDVSYGSIEEWARVCAEFNGDWMWKVLLFPQKLGTNCDHIIDFCTSCLQQHIETQLEQFGRSACDDITCPSEGCQRLLTYGEIQIYAQEETFSKYDEYLKLKALSQMASFMWCLSEKFSSGQIHDLLLNSHVVCADCEFEMCFSHQVKWHEGLTCEQYDSLKETGDPEFQQTRGWITSNTKPCPECSIKVQKGNGCLHMTCSLCHHEFCWECLASWRDIIPGSGTYNRSAHNDGCYFKTSNQQPTQVSGTSITAAT</sequence>
<evidence type="ECO:0000256" key="2">
    <source>
        <dbReference type="ARBA" id="ARBA00012251"/>
    </source>
</evidence>
<keyword evidence="8" id="KW-0862">Zinc</keyword>
<evidence type="ECO:0000256" key="9">
    <source>
        <dbReference type="SAM" id="Coils"/>
    </source>
</evidence>
<keyword evidence="5" id="KW-0677">Repeat</keyword>
<dbReference type="CDD" id="cd20335">
    <property type="entry name" value="BRcat_RBR"/>
    <property type="match status" value="1"/>
</dbReference>
<organism evidence="12 13">
    <name type="scientific">Fusarium redolens</name>
    <dbReference type="NCBI Taxonomy" id="48865"/>
    <lineage>
        <taxon>Eukaryota</taxon>
        <taxon>Fungi</taxon>
        <taxon>Dikarya</taxon>
        <taxon>Ascomycota</taxon>
        <taxon>Pezizomycotina</taxon>
        <taxon>Sordariomycetes</taxon>
        <taxon>Hypocreomycetidae</taxon>
        <taxon>Hypocreales</taxon>
        <taxon>Nectriaceae</taxon>
        <taxon>Fusarium</taxon>
        <taxon>Fusarium redolens species complex</taxon>
    </lineage>
</organism>
<evidence type="ECO:0000313" key="12">
    <source>
        <dbReference type="EMBL" id="KAH7233982.1"/>
    </source>
</evidence>
<dbReference type="GeneID" id="70223920"/>
<dbReference type="Gene3D" id="1.20.120.1750">
    <property type="match status" value="1"/>
</dbReference>
<evidence type="ECO:0000259" key="11">
    <source>
        <dbReference type="PROSITE" id="PS51873"/>
    </source>
</evidence>
<evidence type="ECO:0000256" key="4">
    <source>
        <dbReference type="ARBA" id="ARBA00022723"/>
    </source>
</evidence>
<evidence type="ECO:0000256" key="8">
    <source>
        <dbReference type="ARBA" id="ARBA00022833"/>
    </source>
</evidence>
<dbReference type="PANTHER" id="PTHR11685">
    <property type="entry name" value="RBR FAMILY RING FINGER AND IBR DOMAIN-CONTAINING"/>
    <property type="match status" value="1"/>
</dbReference>
<dbReference type="EMBL" id="JAGMUX010000018">
    <property type="protein sequence ID" value="KAH7233982.1"/>
    <property type="molecule type" value="Genomic_DNA"/>
</dbReference>
<dbReference type="InterPro" id="IPR002867">
    <property type="entry name" value="IBR_dom"/>
</dbReference>
<evidence type="ECO:0000256" key="7">
    <source>
        <dbReference type="ARBA" id="ARBA00022786"/>
    </source>
</evidence>
<evidence type="ECO:0000256" key="5">
    <source>
        <dbReference type="ARBA" id="ARBA00022737"/>
    </source>
</evidence>
<dbReference type="Pfam" id="PF22191">
    <property type="entry name" value="IBR_1"/>
    <property type="match status" value="1"/>
</dbReference>
<dbReference type="InterPro" id="IPR031127">
    <property type="entry name" value="E3_UB_ligase_RBR"/>
</dbReference>
<evidence type="ECO:0000256" key="1">
    <source>
        <dbReference type="ARBA" id="ARBA00001798"/>
    </source>
</evidence>
<dbReference type="RefSeq" id="XP_046044327.1">
    <property type="nucleotide sequence ID" value="XM_046193966.1"/>
</dbReference>
<dbReference type="InterPro" id="IPR017907">
    <property type="entry name" value="Znf_RING_CS"/>
</dbReference>
<dbReference type="Pfam" id="PF01485">
    <property type="entry name" value="IBR"/>
    <property type="match status" value="1"/>
</dbReference>
<proteinExistence type="predicted"/>
<dbReference type="SMART" id="SM00647">
    <property type="entry name" value="IBR"/>
    <property type="match status" value="2"/>
</dbReference>
<dbReference type="Proteomes" id="UP000720189">
    <property type="component" value="Unassembled WGS sequence"/>
</dbReference>
<dbReference type="GO" id="GO:0008270">
    <property type="term" value="F:zinc ion binding"/>
    <property type="evidence" value="ECO:0007669"/>
    <property type="project" value="UniProtKB-KW"/>
</dbReference>
<dbReference type="GO" id="GO:0061630">
    <property type="term" value="F:ubiquitin protein ligase activity"/>
    <property type="evidence" value="ECO:0007669"/>
    <property type="project" value="UniProtKB-EC"/>
</dbReference>
<dbReference type="PROSITE" id="PS00518">
    <property type="entry name" value="ZF_RING_1"/>
    <property type="match status" value="1"/>
</dbReference>
<evidence type="ECO:0000256" key="10">
    <source>
        <dbReference type="SAM" id="MobiDB-lite"/>
    </source>
</evidence>
<reference evidence="12" key="1">
    <citation type="journal article" date="2021" name="Nat. Commun.">
        <title>Genetic determinants of endophytism in the Arabidopsis root mycobiome.</title>
        <authorList>
            <person name="Mesny F."/>
            <person name="Miyauchi S."/>
            <person name="Thiergart T."/>
            <person name="Pickel B."/>
            <person name="Atanasova L."/>
            <person name="Karlsson M."/>
            <person name="Huettel B."/>
            <person name="Barry K.W."/>
            <person name="Haridas S."/>
            <person name="Chen C."/>
            <person name="Bauer D."/>
            <person name="Andreopoulos W."/>
            <person name="Pangilinan J."/>
            <person name="LaButti K."/>
            <person name="Riley R."/>
            <person name="Lipzen A."/>
            <person name="Clum A."/>
            <person name="Drula E."/>
            <person name="Henrissat B."/>
            <person name="Kohler A."/>
            <person name="Grigoriev I.V."/>
            <person name="Martin F.M."/>
            <person name="Hacquard S."/>
        </authorList>
    </citation>
    <scope>NUCLEOTIDE SEQUENCE</scope>
    <source>
        <strain evidence="12">MPI-CAGE-AT-0023</strain>
    </source>
</reference>
<feature type="domain" description="RING-type" evidence="11">
    <location>
        <begin position="420"/>
        <end position="647"/>
    </location>
</feature>
<keyword evidence="13" id="KW-1185">Reference proteome</keyword>
<keyword evidence="6" id="KW-0863">Zinc-finger</keyword>
<dbReference type="InterPro" id="IPR044066">
    <property type="entry name" value="TRIAD_supradom"/>
</dbReference>
<dbReference type="SUPFAM" id="SSF57850">
    <property type="entry name" value="RING/U-box"/>
    <property type="match status" value="3"/>
</dbReference>
<evidence type="ECO:0000313" key="13">
    <source>
        <dbReference type="Proteomes" id="UP000720189"/>
    </source>
</evidence>
<dbReference type="GO" id="GO:0016567">
    <property type="term" value="P:protein ubiquitination"/>
    <property type="evidence" value="ECO:0007669"/>
    <property type="project" value="InterPro"/>
</dbReference>
<comment type="catalytic activity">
    <reaction evidence="1">
        <text>[E2 ubiquitin-conjugating enzyme]-S-ubiquitinyl-L-cysteine + [acceptor protein]-L-lysine = [E2 ubiquitin-conjugating enzyme]-L-cysteine + [acceptor protein]-N(6)-ubiquitinyl-L-lysine.</text>
        <dbReference type="EC" id="2.3.2.31"/>
    </reaction>
</comment>
<dbReference type="AlphaFoldDB" id="A0A9P9JQJ1"/>
<gene>
    <name evidence="12" type="ORF">BKA55DRAFT_580591</name>
</gene>
<feature type="region of interest" description="Disordered" evidence="10">
    <location>
        <begin position="1"/>
        <end position="22"/>
    </location>
</feature>
<keyword evidence="4" id="KW-0479">Metal-binding</keyword>
<dbReference type="InterPro" id="IPR013083">
    <property type="entry name" value="Znf_RING/FYVE/PHD"/>
</dbReference>